<keyword evidence="5" id="KW-1185">Reference proteome</keyword>
<evidence type="ECO:0000313" key="2">
    <source>
        <dbReference type="EMBL" id="KEH19156.1"/>
    </source>
</evidence>
<evidence type="ECO:0000313" key="3">
    <source>
        <dbReference type="EMBL" id="RHN40697.1"/>
    </source>
</evidence>
<name>A0A072TPL2_MEDTR</name>
<dbReference type="AlphaFoldDB" id="A0A072TPL2"/>
<feature type="region of interest" description="Disordered" evidence="1">
    <location>
        <begin position="79"/>
        <end position="98"/>
    </location>
</feature>
<reference evidence="2 5" key="2">
    <citation type="journal article" date="2014" name="BMC Genomics">
        <title>An improved genome release (version Mt4.0) for the model legume Medicago truncatula.</title>
        <authorList>
            <person name="Tang H."/>
            <person name="Krishnakumar V."/>
            <person name="Bidwell S."/>
            <person name="Rosen B."/>
            <person name="Chan A."/>
            <person name="Zhou S."/>
            <person name="Gentzbittel L."/>
            <person name="Childs K.L."/>
            <person name="Yandell M."/>
            <person name="Gundlach H."/>
            <person name="Mayer K.F."/>
            <person name="Schwartz D.C."/>
            <person name="Town C.D."/>
        </authorList>
    </citation>
    <scope>GENOME REANNOTATION</scope>
    <source>
        <strain evidence="2">A17</strain>
        <strain evidence="4 5">cv. Jemalong A17</strain>
    </source>
</reference>
<gene>
    <name evidence="2" type="ordered locus">MTR_8g442360</name>
    <name evidence="3" type="ORF">MtrunA17_Chr8g0357641</name>
</gene>
<protein>
    <submittedName>
        <fullName evidence="2 4">Uncharacterized protein</fullName>
    </submittedName>
</protein>
<evidence type="ECO:0000313" key="6">
    <source>
        <dbReference type="Proteomes" id="UP000265566"/>
    </source>
</evidence>
<accession>A0A072TPL2</accession>
<reference evidence="6" key="4">
    <citation type="journal article" date="2018" name="Nat. Plants">
        <title>Whole-genome landscape of Medicago truncatula symbiotic genes.</title>
        <authorList>
            <person name="Pecrix Y."/>
            <person name="Staton S.E."/>
            <person name="Sallet E."/>
            <person name="Lelandais-Briere C."/>
            <person name="Moreau S."/>
            <person name="Carrere S."/>
            <person name="Blein T."/>
            <person name="Jardinaud M.F."/>
            <person name="Latrasse D."/>
            <person name="Zouine M."/>
            <person name="Zahm M."/>
            <person name="Kreplak J."/>
            <person name="Mayjonade B."/>
            <person name="Satge C."/>
            <person name="Perez M."/>
            <person name="Cauet S."/>
            <person name="Marande W."/>
            <person name="Chantry-Darmon C."/>
            <person name="Lopez-Roques C."/>
            <person name="Bouchez O."/>
            <person name="Berard A."/>
            <person name="Debelle F."/>
            <person name="Munos S."/>
            <person name="Bendahmane A."/>
            <person name="Berges H."/>
            <person name="Niebel A."/>
            <person name="Buitink J."/>
            <person name="Frugier F."/>
            <person name="Benhamed M."/>
            <person name="Crespi M."/>
            <person name="Gouzy J."/>
            <person name="Gamas P."/>
        </authorList>
    </citation>
    <scope>NUCLEOTIDE SEQUENCE [LARGE SCALE GENOMIC DNA]</scope>
    <source>
        <strain evidence="6">cv. Jemalong A17</strain>
    </source>
</reference>
<evidence type="ECO:0000313" key="5">
    <source>
        <dbReference type="Proteomes" id="UP000002051"/>
    </source>
</evidence>
<feature type="compositionally biased region" description="Low complexity" evidence="1">
    <location>
        <begin position="38"/>
        <end position="47"/>
    </location>
</feature>
<dbReference type="EMBL" id="CM001224">
    <property type="protein sequence ID" value="KEH19156.1"/>
    <property type="molecule type" value="Genomic_DNA"/>
</dbReference>
<dbReference type="Proteomes" id="UP000265566">
    <property type="component" value="Chromosome 8"/>
</dbReference>
<reference evidence="4" key="3">
    <citation type="submission" date="2015-04" db="UniProtKB">
        <authorList>
            <consortium name="EnsemblPlants"/>
        </authorList>
    </citation>
    <scope>IDENTIFICATION</scope>
    <source>
        <strain evidence="4">cv. Jemalong A17</strain>
    </source>
</reference>
<reference evidence="3" key="5">
    <citation type="journal article" date="2018" name="Nat. Plants">
        <title>Whole-genome landscape of Medicago truncatula symbiotic genes.</title>
        <authorList>
            <person name="Pecrix Y."/>
            <person name="Gamas P."/>
            <person name="Carrere S."/>
        </authorList>
    </citation>
    <scope>NUCLEOTIDE SEQUENCE</scope>
    <source>
        <tissue evidence="3">Leaves</tissue>
    </source>
</reference>
<evidence type="ECO:0000256" key="1">
    <source>
        <dbReference type="SAM" id="MobiDB-lite"/>
    </source>
</evidence>
<dbReference type="EMBL" id="PSQE01000008">
    <property type="protein sequence ID" value="RHN40697.1"/>
    <property type="molecule type" value="Genomic_DNA"/>
</dbReference>
<dbReference type="HOGENOM" id="CLU_2336885_0_0_1"/>
<proteinExistence type="predicted"/>
<organism evidence="2 5">
    <name type="scientific">Medicago truncatula</name>
    <name type="common">Barrel medic</name>
    <name type="synonym">Medicago tribuloides</name>
    <dbReference type="NCBI Taxonomy" id="3880"/>
    <lineage>
        <taxon>Eukaryota</taxon>
        <taxon>Viridiplantae</taxon>
        <taxon>Streptophyta</taxon>
        <taxon>Embryophyta</taxon>
        <taxon>Tracheophyta</taxon>
        <taxon>Spermatophyta</taxon>
        <taxon>Magnoliopsida</taxon>
        <taxon>eudicotyledons</taxon>
        <taxon>Gunneridae</taxon>
        <taxon>Pentapetalae</taxon>
        <taxon>rosids</taxon>
        <taxon>fabids</taxon>
        <taxon>Fabales</taxon>
        <taxon>Fabaceae</taxon>
        <taxon>Papilionoideae</taxon>
        <taxon>50 kb inversion clade</taxon>
        <taxon>NPAAA clade</taxon>
        <taxon>Hologalegina</taxon>
        <taxon>IRL clade</taxon>
        <taxon>Trifolieae</taxon>
        <taxon>Medicago</taxon>
    </lineage>
</organism>
<reference evidence="2 5" key="1">
    <citation type="journal article" date="2011" name="Nature">
        <title>The Medicago genome provides insight into the evolution of rhizobial symbioses.</title>
        <authorList>
            <person name="Young N.D."/>
            <person name="Debelle F."/>
            <person name="Oldroyd G.E."/>
            <person name="Geurts R."/>
            <person name="Cannon S.B."/>
            <person name="Udvardi M.K."/>
            <person name="Benedito V.A."/>
            <person name="Mayer K.F."/>
            <person name="Gouzy J."/>
            <person name="Schoof H."/>
            <person name="Van de Peer Y."/>
            <person name="Proost S."/>
            <person name="Cook D.R."/>
            <person name="Meyers B.C."/>
            <person name="Spannagl M."/>
            <person name="Cheung F."/>
            <person name="De Mita S."/>
            <person name="Krishnakumar V."/>
            <person name="Gundlach H."/>
            <person name="Zhou S."/>
            <person name="Mudge J."/>
            <person name="Bharti A.K."/>
            <person name="Murray J.D."/>
            <person name="Naoumkina M.A."/>
            <person name="Rosen B."/>
            <person name="Silverstein K.A."/>
            <person name="Tang H."/>
            <person name="Rombauts S."/>
            <person name="Zhao P.X."/>
            <person name="Zhou P."/>
            <person name="Barbe V."/>
            <person name="Bardou P."/>
            <person name="Bechner M."/>
            <person name="Bellec A."/>
            <person name="Berger A."/>
            <person name="Berges H."/>
            <person name="Bidwell S."/>
            <person name="Bisseling T."/>
            <person name="Choisne N."/>
            <person name="Couloux A."/>
            <person name="Denny R."/>
            <person name="Deshpande S."/>
            <person name="Dai X."/>
            <person name="Doyle J.J."/>
            <person name="Dudez A.M."/>
            <person name="Farmer A.D."/>
            <person name="Fouteau S."/>
            <person name="Franken C."/>
            <person name="Gibelin C."/>
            <person name="Gish J."/>
            <person name="Goldstein S."/>
            <person name="Gonzalez A.J."/>
            <person name="Green P.J."/>
            <person name="Hallab A."/>
            <person name="Hartog M."/>
            <person name="Hua A."/>
            <person name="Humphray S.J."/>
            <person name="Jeong D.H."/>
            <person name="Jing Y."/>
            <person name="Jocker A."/>
            <person name="Kenton S.M."/>
            <person name="Kim D.J."/>
            <person name="Klee K."/>
            <person name="Lai H."/>
            <person name="Lang C."/>
            <person name="Lin S."/>
            <person name="Macmil S.L."/>
            <person name="Magdelenat G."/>
            <person name="Matthews L."/>
            <person name="McCorrison J."/>
            <person name="Monaghan E.L."/>
            <person name="Mun J.H."/>
            <person name="Najar F.Z."/>
            <person name="Nicholson C."/>
            <person name="Noirot C."/>
            <person name="O'Bleness M."/>
            <person name="Paule C.R."/>
            <person name="Poulain J."/>
            <person name="Prion F."/>
            <person name="Qin B."/>
            <person name="Qu C."/>
            <person name="Retzel E.F."/>
            <person name="Riddle C."/>
            <person name="Sallet E."/>
            <person name="Samain S."/>
            <person name="Samson N."/>
            <person name="Sanders I."/>
            <person name="Saurat O."/>
            <person name="Scarpelli C."/>
            <person name="Schiex T."/>
            <person name="Segurens B."/>
            <person name="Severin A.J."/>
            <person name="Sherrier D.J."/>
            <person name="Shi R."/>
            <person name="Sims S."/>
            <person name="Singer S.R."/>
            <person name="Sinharoy S."/>
            <person name="Sterck L."/>
            <person name="Viollet A."/>
            <person name="Wang B.B."/>
            <person name="Wang K."/>
            <person name="Wang M."/>
            <person name="Wang X."/>
            <person name="Warfsmann J."/>
            <person name="Weissenbach J."/>
            <person name="White D.D."/>
            <person name="White J.D."/>
            <person name="Wiley G.B."/>
            <person name="Wincker P."/>
            <person name="Xing Y."/>
            <person name="Yang L."/>
            <person name="Yao Z."/>
            <person name="Ying F."/>
            <person name="Zhai J."/>
            <person name="Zhou L."/>
            <person name="Zuber A."/>
            <person name="Denarie J."/>
            <person name="Dixon R.A."/>
            <person name="May G.D."/>
            <person name="Schwartz D.C."/>
            <person name="Rogers J."/>
            <person name="Quetier F."/>
            <person name="Town C.D."/>
            <person name="Roe B.A."/>
        </authorList>
    </citation>
    <scope>NUCLEOTIDE SEQUENCE [LARGE SCALE GENOMIC DNA]</scope>
    <source>
        <strain evidence="2">A17</strain>
        <strain evidence="4 5">cv. Jemalong A17</strain>
    </source>
</reference>
<evidence type="ECO:0000313" key="4">
    <source>
        <dbReference type="EnsemblPlants" id="KEH19156"/>
    </source>
</evidence>
<sequence>MKTGLLLRQKLAPILHQNMQKLLTLCLKTQILSNLTKSTSTSTSITNMSGNPNRQRLSKETMTRSARAERQVAHPFIRKGRGGECRIGEGSSSQTRPS</sequence>
<feature type="region of interest" description="Disordered" evidence="1">
    <location>
        <begin position="38"/>
        <end position="73"/>
    </location>
</feature>
<feature type="compositionally biased region" description="Basic and acidic residues" evidence="1">
    <location>
        <begin position="57"/>
        <end position="72"/>
    </location>
</feature>
<dbReference type="Gramene" id="rna46891">
    <property type="protein sequence ID" value="RHN40697.1"/>
    <property type="gene ID" value="gene46891"/>
</dbReference>
<dbReference type="EnsemblPlants" id="KEH19156">
    <property type="protein sequence ID" value="KEH19156"/>
    <property type="gene ID" value="MTR_8g442360"/>
</dbReference>
<dbReference type="Proteomes" id="UP000002051">
    <property type="component" value="Chromosome 8"/>
</dbReference>